<dbReference type="Gene3D" id="3.40.50.720">
    <property type="entry name" value="NAD(P)-binding Rossmann-like Domain"/>
    <property type="match status" value="1"/>
</dbReference>
<organism evidence="4 5">
    <name type="scientific">Hyaloscypha hepaticicola</name>
    <dbReference type="NCBI Taxonomy" id="2082293"/>
    <lineage>
        <taxon>Eukaryota</taxon>
        <taxon>Fungi</taxon>
        <taxon>Dikarya</taxon>
        <taxon>Ascomycota</taxon>
        <taxon>Pezizomycotina</taxon>
        <taxon>Leotiomycetes</taxon>
        <taxon>Helotiales</taxon>
        <taxon>Hyaloscyphaceae</taxon>
        <taxon>Hyaloscypha</taxon>
    </lineage>
</organism>
<dbReference type="SUPFAM" id="SSF51735">
    <property type="entry name" value="NAD(P)-binding Rossmann-fold domains"/>
    <property type="match status" value="1"/>
</dbReference>
<dbReference type="GO" id="GO:0005634">
    <property type="term" value="C:nucleus"/>
    <property type="evidence" value="ECO:0007669"/>
    <property type="project" value="TreeGrafter"/>
</dbReference>
<proteinExistence type="inferred from homology"/>
<evidence type="ECO:0000313" key="4">
    <source>
        <dbReference type="EMBL" id="PMD23478.1"/>
    </source>
</evidence>
<dbReference type="InterPro" id="IPR051164">
    <property type="entry name" value="NmrA-like_oxidored"/>
</dbReference>
<accession>A0A2J6QB67</accession>
<dbReference type="PANTHER" id="PTHR42748:SF14">
    <property type="entry name" value="SNOAL-LIKE DOMAIN-CONTAINING PROTEIN"/>
    <property type="match status" value="1"/>
</dbReference>
<sequence length="349" mass="38971">MAAQKQTVLIIGGTGAQGTPVVKELSKSNNYFIKVLTRSPSSASALTLSNLPNVTLISGDGYNEKDLHSAFIDISIAFVNLNGFAIGEKAELYWGIRIFEIAAEHGVKHFIWASLDSSYQISSYEPRFRTGHFEGKSKVADWISAQKMGDGAMKWSVLTSCMYLETFSEMLAPAKEMVDGEEVVVFKAPVGNGMPPMIYLEDLGKYARWLVEYPEKSNGLNLKIATANVGWEEVAKSFTEVTGKKAVFKDISLEEYFASGVFGDADRKVGHSVGHEDDTLMTYRENFSGFWNTWREDVLKRSKKDYELLDEILPERVQSVGEWMKLTGYTGERTNVLKDYADAGRKKPQ</sequence>
<comment type="similarity">
    <text evidence="1">Belongs to the NmrA-type oxidoreductase family.</text>
</comment>
<feature type="domain" description="NmrA-like" evidence="3">
    <location>
        <begin position="4"/>
        <end position="259"/>
    </location>
</feature>
<evidence type="ECO:0000256" key="2">
    <source>
        <dbReference type="ARBA" id="ARBA00022857"/>
    </source>
</evidence>
<evidence type="ECO:0000313" key="5">
    <source>
        <dbReference type="Proteomes" id="UP000235672"/>
    </source>
</evidence>
<dbReference type="STRING" id="1745343.A0A2J6QB67"/>
<dbReference type="PANTHER" id="PTHR42748">
    <property type="entry name" value="NITROGEN METABOLITE REPRESSION PROTEIN NMRA FAMILY MEMBER"/>
    <property type="match status" value="1"/>
</dbReference>
<gene>
    <name evidence="4" type="ORF">NA56DRAFT_717454</name>
</gene>
<protein>
    <submittedName>
        <fullName evidence="4">NmrA family protein</fullName>
    </submittedName>
</protein>
<dbReference type="Pfam" id="PF05368">
    <property type="entry name" value="NmrA"/>
    <property type="match status" value="1"/>
</dbReference>
<dbReference type="AlphaFoldDB" id="A0A2J6QB67"/>
<keyword evidence="2" id="KW-0521">NADP</keyword>
<dbReference type="Gene3D" id="3.90.25.10">
    <property type="entry name" value="UDP-galactose 4-epimerase, domain 1"/>
    <property type="match status" value="1"/>
</dbReference>
<dbReference type="Proteomes" id="UP000235672">
    <property type="component" value="Unassembled WGS sequence"/>
</dbReference>
<name>A0A2J6QB67_9HELO</name>
<dbReference type="OrthoDB" id="300709at2759"/>
<dbReference type="EMBL" id="KZ613475">
    <property type="protein sequence ID" value="PMD23478.1"/>
    <property type="molecule type" value="Genomic_DNA"/>
</dbReference>
<keyword evidence="5" id="KW-1185">Reference proteome</keyword>
<reference evidence="4 5" key="1">
    <citation type="submission" date="2016-05" db="EMBL/GenBank/DDBJ databases">
        <title>A degradative enzymes factory behind the ericoid mycorrhizal symbiosis.</title>
        <authorList>
            <consortium name="DOE Joint Genome Institute"/>
            <person name="Martino E."/>
            <person name="Morin E."/>
            <person name="Grelet G."/>
            <person name="Kuo A."/>
            <person name="Kohler A."/>
            <person name="Daghino S."/>
            <person name="Barry K."/>
            <person name="Choi C."/>
            <person name="Cichocki N."/>
            <person name="Clum A."/>
            <person name="Copeland A."/>
            <person name="Hainaut M."/>
            <person name="Haridas S."/>
            <person name="Labutti K."/>
            <person name="Lindquist E."/>
            <person name="Lipzen A."/>
            <person name="Khouja H.-R."/>
            <person name="Murat C."/>
            <person name="Ohm R."/>
            <person name="Olson A."/>
            <person name="Spatafora J."/>
            <person name="Veneault-Fourrey C."/>
            <person name="Henrissat B."/>
            <person name="Grigoriev I."/>
            <person name="Martin F."/>
            <person name="Perotto S."/>
        </authorList>
    </citation>
    <scope>NUCLEOTIDE SEQUENCE [LARGE SCALE GENOMIC DNA]</scope>
    <source>
        <strain evidence="4 5">UAMH 7357</strain>
    </source>
</reference>
<dbReference type="InterPro" id="IPR008030">
    <property type="entry name" value="NmrA-like"/>
</dbReference>
<evidence type="ECO:0000256" key="1">
    <source>
        <dbReference type="ARBA" id="ARBA00006328"/>
    </source>
</evidence>
<dbReference type="InterPro" id="IPR036291">
    <property type="entry name" value="NAD(P)-bd_dom_sf"/>
</dbReference>
<evidence type="ECO:0000259" key="3">
    <source>
        <dbReference type="Pfam" id="PF05368"/>
    </source>
</evidence>